<evidence type="ECO:0000256" key="2">
    <source>
        <dbReference type="PROSITE-ProRule" id="PRU01091"/>
    </source>
</evidence>
<feature type="DNA-binding region" description="OmpR/PhoB-type" evidence="2">
    <location>
        <begin position="1"/>
        <end position="99"/>
    </location>
</feature>
<sequence>MRVGRFEYRVLGALEVWWDGAPVRVGGPRHRVLPAALLVRAGTVVSAARLAEMLWESPEPRATELLYVRVAELRRAMRDISGRPVTELETHDQGYLLRVPEDAIDRWRFERGVADGLESARSVVRIGA</sequence>
<keyword evidence="5" id="KW-1185">Reference proteome</keyword>
<evidence type="ECO:0000313" key="5">
    <source>
        <dbReference type="Proteomes" id="UP001240984"/>
    </source>
</evidence>
<dbReference type="PROSITE" id="PS51755">
    <property type="entry name" value="OMPR_PHOB"/>
    <property type="match status" value="1"/>
</dbReference>
<dbReference type="InterPro" id="IPR051677">
    <property type="entry name" value="AfsR-DnrI-RedD_regulator"/>
</dbReference>
<dbReference type="SUPFAM" id="SSF46894">
    <property type="entry name" value="C-terminal effector domain of the bipartite response regulators"/>
    <property type="match status" value="1"/>
</dbReference>
<proteinExistence type="predicted"/>
<evidence type="ECO:0000259" key="3">
    <source>
        <dbReference type="PROSITE" id="PS51755"/>
    </source>
</evidence>
<dbReference type="PANTHER" id="PTHR35807:SF1">
    <property type="entry name" value="TRANSCRIPTIONAL REGULATOR REDD"/>
    <property type="match status" value="1"/>
</dbReference>
<name>A0ABT9MTI1_9ACTN</name>
<reference evidence="4 5" key="1">
    <citation type="submission" date="2023-07" db="EMBL/GenBank/DDBJ databases">
        <title>Sequencing the genomes of 1000 actinobacteria strains.</title>
        <authorList>
            <person name="Klenk H.-P."/>
        </authorList>
    </citation>
    <scope>NUCLEOTIDE SEQUENCE [LARGE SCALE GENOMIC DNA]</scope>
    <source>
        <strain evidence="4 5">DSM 44710</strain>
    </source>
</reference>
<keyword evidence="1 2" id="KW-0238">DNA-binding</keyword>
<dbReference type="RefSeq" id="WP_306829995.1">
    <property type="nucleotide sequence ID" value="NZ_JAUSRA010000001.1"/>
</dbReference>
<dbReference type="Pfam" id="PF00486">
    <property type="entry name" value="Trans_reg_C"/>
    <property type="match status" value="1"/>
</dbReference>
<accession>A0ABT9MTI1</accession>
<evidence type="ECO:0000313" key="4">
    <source>
        <dbReference type="EMBL" id="MDP9794750.1"/>
    </source>
</evidence>
<organism evidence="4 5">
    <name type="scientific">Catenuloplanes nepalensis</name>
    <dbReference type="NCBI Taxonomy" id="587533"/>
    <lineage>
        <taxon>Bacteria</taxon>
        <taxon>Bacillati</taxon>
        <taxon>Actinomycetota</taxon>
        <taxon>Actinomycetes</taxon>
        <taxon>Micromonosporales</taxon>
        <taxon>Micromonosporaceae</taxon>
        <taxon>Catenuloplanes</taxon>
    </lineage>
</organism>
<dbReference type="Proteomes" id="UP001240984">
    <property type="component" value="Unassembled WGS sequence"/>
</dbReference>
<dbReference type="InterPro" id="IPR016032">
    <property type="entry name" value="Sig_transdc_resp-reg_C-effctor"/>
</dbReference>
<gene>
    <name evidence="4" type="ORF">J2S43_003262</name>
</gene>
<dbReference type="Gene3D" id="1.10.10.10">
    <property type="entry name" value="Winged helix-like DNA-binding domain superfamily/Winged helix DNA-binding domain"/>
    <property type="match status" value="1"/>
</dbReference>
<dbReference type="PANTHER" id="PTHR35807">
    <property type="entry name" value="TRANSCRIPTIONAL REGULATOR REDD-RELATED"/>
    <property type="match status" value="1"/>
</dbReference>
<dbReference type="GO" id="GO:0003677">
    <property type="term" value="F:DNA binding"/>
    <property type="evidence" value="ECO:0007669"/>
    <property type="project" value="UniProtKB-KW"/>
</dbReference>
<comment type="caution">
    <text evidence="4">The sequence shown here is derived from an EMBL/GenBank/DDBJ whole genome shotgun (WGS) entry which is preliminary data.</text>
</comment>
<feature type="domain" description="OmpR/PhoB-type" evidence="3">
    <location>
        <begin position="1"/>
        <end position="99"/>
    </location>
</feature>
<dbReference type="InterPro" id="IPR001867">
    <property type="entry name" value="OmpR/PhoB-type_DNA-bd"/>
</dbReference>
<evidence type="ECO:0000256" key="1">
    <source>
        <dbReference type="ARBA" id="ARBA00023125"/>
    </source>
</evidence>
<dbReference type="InterPro" id="IPR036388">
    <property type="entry name" value="WH-like_DNA-bd_sf"/>
</dbReference>
<dbReference type="EMBL" id="JAUSRA010000001">
    <property type="protein sequence ID" value="MDP9794750.1"/>
    <property type="molecule type" value="Genomic_DNA"/>
</dbReference>
<protein>
    <submittedName>
        <fullName evidence="4">DNA-binding SARP family transcriptional activator</fullName>
    </submittedName>
</protein>